<proteinExistence type="predicted"/>
<keyword evidence="2" id="KW-1185">Reference proteome</keyword>
<evidence type="ECO:0000313" key="2">
    <source>
        <dbReference type="Proteomes" id="UP000307720"/>
    </source>
</evidence>
<dbReference type="EMBL" id="SRZB01000003">
    <property type="protein sequence ID" value="TGY00075.1"/>
    <property type="molecule type" value="Genomic_DNA"/>
</dbReference>
<dbReference type="Proteomes" id="UP000307720">
    <property type="component" value="Unassembled WGS sequence"/>
</dbReference>
<gene>
    <name evidence="1" type="ORF">E5357_03385</name>
</gene>
<accession>A0AC61R3I6</accession>
<sequence length="255" mass="29408">MVETLKSAVKMVGWYIGESWQPALLLLALLYILLSKEEKDKRRLFAAYTGIFAALYFCPVTAKIIMDYCIGELVYWRMFWLLPIPMILAYAATRIWNRQKSRALRVGTLAVLAALVVLSGRCVYGSDGPFQKAGNILKLPPEVCWACDMMRENAPEDGEIRVTAPEELVSFIRQYAPDIKLAYGRRGNTSRKKKRLAEEMLKESPDFRKIARISRKLDCNFLIYPADEWQDENIQALDYERVGNVNTYIVYRDVR</sequence>
<reference evidence="1" key="1">
    <citation type="submission" date="2019-04" db="EMBL/GenBank/DDBJ databases">
        <title>Microbes associate with the intestines of laboratory mice.</title>
        <authorList>
            <person name="Navarre W."/>
            <person name="Wong E."/>
            <person name="Huang K."/>
            <person name="Tropini C."/>
            <person name="Ng K."/>
            <person name="Yu B."/>
        </authorList>
    </citation>
    <scope>NUCLEOTIDE SEQUENCE</scope>
    <source>
        <strain evidence="1">NM72_1-8</strain>
    </source>
</reference>
<name>A0AC61R3I6_9FIRM</name>
<protein>
    <submittedName>
        <fullName evidence="1">Uncharacterized protein</fullName>
    </submittedName>
</protein>
<evidence type="ECO:0000313" key="1">
    <source>
        <dbReference type="EMBL" id="TGY00075.1"/>
    </source>
</evidence>
<organism evidence="1 2">
    <name type="scientific">Hominisplanchenecus murintestinalis</name>
    <dbReference type="NCBI Taxonomy" id="2941517"/>
    <lineage>
        <taxon>Bacteria</taxon>
        <taxon>Bacillati</taxon>
        <taxon>Bacillota</taxon>
        <taxon>Clostridia</taxon>
        <taxon>Lachnospirales</taxon>
        <taxon>Lachnospiraceae</taxon>
        <taxon>Hominisplanchenecus</taxon>
    </lineage>
</organism>
<comment type="caution">
    <text evidence="1">The sequence shown here is derived from an EMBL/GenBank/DDBJ whole genome shotgun (WGS) entry which is preliminary data.</text>
</comment>